<protein>
    <submittedName>
        <fullName evidence="9">ABC transporter</fullName>
    </submittedName>
</protein>
<keyword evidence="2" id="KW-1003">Cell membrane</keyword>
<feature type="domain" description="ABC3 transporter permease C-terminal" evidence="8">
    <location>
        <begin position="1"/>
        <end position="95"/>
    </location>
</feature>
<keyword evidence="5 7" id="KW-0472">Membrane</keyword>
<name>A0A225D4E7_9BACT</name>
<comment type="subcellular location">
    <subcellularLocation>
        <location evidence="1">Cell membrane</location>
        <topology evidence="1">Multi-pass membrane protein</topology>
    </subcellularLocation>
</comment>
<dbReference type="InterPro" id="IPR050250">
    <property type="entry name" value="Macrolide_Exporter_MacB"/>
</dbReference>
<evidence type="ECO:0000259" key="8">
    <source>
        <dbReference type="Pfam" id="PF02687"/>
    </source>
</evidence>
<reference evidence="10" key="1">
    <citation type="submission" date="2017-06" db="EMBL/GenBank/DDBJ databases">
        <title>Genome analysis of Fimbriiglobus ruber SP5, the first member of the order Planctomycetales with confirmed chitinolytic capability.</title>
        <authorList>
            <person name="Ravin N.V."/>
            <person name="Rakitin A.L."/>
            <person name="Ivanova A.A."/>
            <person name="Beletsky A.V."/>
            <person name="Kulichevskaya I.S."/>
            <person name="Mardanov A.V."/>
            <person name="Dedysh S.N."/>
        </authorList>
    </citation>
    <scope>NUCLEOTIDE SEQUENCE [LARGE SCALE GENOMIC DNA]</scope>
    <source>
        <strain evidence="10">SP5</strain>
    </source>
</reference>
<evidence type="ECO:0000256" key="1">
    <source>
        <dbReference type="ARBA" id="ARBA00004651"/>
    </source>
</evidence>
<evidence type="ECO:0000256" key="4">
    <source>
        <dbReference type="ARBA" id="ARBA00022989"/>
    </source>
</evidence>
<comment type="caution">
    <text evidence="9">The sequence shown here is derived from an EMBL/GenBank/DDBJ whole genome shotgun (WGS) entry which is preliminary data.</text>
</comment>
<organism evidence="9 10">
    <name type="scientific">Fimbriiglobus ruber</name>
    <dbReference type="NCBI Taxonomy" id="1908690"/>
    <lineage>
        <taxon>Bacteria</taxon>
        <taxon>Pseudomonadati</taxon>
        <taxon>Planctomycetota</taxon>
        <taxon>Planctomycetia</taxon>
        <taxon>Gemmatales</taxon>
        <taxon>Gemmataceae</taxon>
        <taxon>Fimbriiglobus</taxon>
    </lineage>
</organism>
<keyword evidence="3 7" id="KW-0812">Transmembrane</keyword>
<evidence type="ECO:0000313" key="10">
    <source>
        <dbReference type="Proteomes" id="UP000214646"/>
    </source>
</evidence>
<dbReference type="Pfam" id="PF02687">
    <property type="entry name" value="FtsX"/>
    <property type="match status" value="1"/>
</dbReference>
<dbReference type="PANTHER" id="PTHR30572">
    <property type="entry name" value="MEMBRANE COMPONENT OF TRANSPORTER-RELATED"/>
    <property type="match status" value="1"/>
</dbReference>
<evidence type="ECO:0000313" key="9">
    <source>
        <dbReference type="EMBL" id="OWK35813.1"/>
    </source>
</evidence>
<proteinExistence type="inferred from homology"/>
<dbReference type="AlphaFoldDB" id="A0A225D4E7"/>
<sequence length="106" mass="11242">MGVLRALGVTRFGLFRLIIAESLLIGVVVCVLSLGFGTMAGYCGTGVTRYINIRGGMVTPLVIPWAKLMVGFGLALGLCLMAALWPAFRTGRTEPLRLLQAGRSAT</sequence>
<evidence type="ECO:0000256" key="6">
    <source>
        <dbReference type="ARBA" id="ARBA00038076"/>
    </source>
</evidence>
<feature type="transmembrane region" description="Helical" evidence="7">
    <location>
        <begin position="62"/>
        <end position="88"/>
    </location>
</feature>
<keyword evidence="10" id="KW-1185">Reference proteome</keyword>
<dbReference type="PANTHER" id="PTHR30572:SF4">
    <property type="entry name" value="ABC TRANSPORTER PERMEASE YTRF"/>
    <property type="match status" value="1"/>
</dbReference>
<dbReference type="Proteomes" id="UP000214646">
    <property type="component" value="Unassembled WGS sequence"/>
</dbReference>
<feature type="transmembrane region" description="Helical" evidence="7">
    <location>
        <begin position="12"/>
        <end position="42"/>
    </location>
</feature>
<dbReference type="InterPro" id="IPR003838">
    <property type="entry name" value="ABC3_permease_C"/>
</dbReference>
<gene>
    <name evidence="9" type="ORF">FRUB_08376</name>
</gene>
<dbReference type="EMBL" id="NIDE01000017">
    <property type="protein sequence ID" value="OWK35813.1"/>
    <property type="molecule type" value="Genomic_DNA"/>
</dbReference>
<evidence type="ECO:0000256" key="7">
    <source>
        <dbReference type="SAM" id="Phobius"/>
    </source>
</evidence>
<accession>A0A225D4E7</accession>
<evidence type="ECO:0000256" key="3">
    <source>
        <dbReference type="ARBA" id="ARBA00022692"/>
    </source>
</evidence>
<comment type="similarity">
    <text evidence="6">Belongs to the ABC-4 integral membrane protein family.</text>
</comment>
<dbReference type="GO" id="GO:0022857">
    <property type="term" value="F:transmembrane transporter activity"/>
    <property type="evidence" value="ECO:0007669"/>
    <property type="project" value="TreeGrafter"/>
</dbReference>
<dbReference type="GO" id="GO:0005886">
    <property type="term" value="C:plasma membrane"/>
    <property type="evidence" value="ECO:0007669"/>
    <property type="project" value="UniProtKB-SubCell"/>
</dbReference>
<keyword evidence="4 7" id="KW-1133">Transmembrane helix</keyword>
<evidence type="ECO:0000256" key="5">
    <source>
        <dbReference type="ARBA" id="ARBA00023136"/>
    </source>
</evidence>
<evidence type="ECO:0000256" key="2">
    <source>
        <dbReference type="ARBA" id="ARBA00022475"/>
    </source>
</evidence>